<dbReference type="EMBL" id="SWLB01000004">
    <property type="protein sequence ID" value="KAF3339183.1"/>
    <property type="molecule type" value="Genomic_DNA"/>
</dbReference>
<dbReference type="OrthoDB" id="2789670at2759"/>
<dbReference type="GO" id="GO:0005506">
    <property type="term" value="F:iron ion binding"/>
    <property type="evidence" value="ECO:0007669"/>
    <property type="project" value="InterPro"/>
</dbReference>
<reference evidence="6" key="1">
    <citation type="submission" date="2020-01" db="EMBL/GenBank/DDBJ databases">
        <title>Genome sequence of Kobresia littledalei, the first chromosome-level genome in the family Cyperaceae.</title>
        <authorList>
            <person name="Qu G."/>
        </authorList>
    </citation>
    <scope>NUCLEOTIDE SEQUENCE</scope>
    <source>
        <strain evidence="6">C.B.Clarke</strain>
        <tissue evidence="6">Leaf</tissue>
    </source>
</reference>
<keyword evidence="4" id="KW-0560">Oxidoreductase</keyword>
<proteinExistence type="inferred from homology"/>
<dbReference type="GO" id="GO:0016705">
    <property type="term" value="F:oxidoreductase activity, acting on paired donors, with incorporation or reduction of molecular oxygen"/>
    <property type="evidence" value="ECO:0007669"/>
    <property type="project" value="InterPro"/>
</dbReference>
<keyword evidence="7" id="KW-1185">Reference proteome</keyword>
<evidence type="ECO:0000313" key="7">
    <source>
        <dbReference type="Proteomes" id="UP000623129"/>
    </source>
</evidence>
<dbReference type="AlphaFoldDB" id="A0A833RG64"/>
<dbReference type="Pfam" id="PF00067">
    <property type="entry name" value="p450"/>
    <property type="match status" value="1"/>
</dbReference>
<dbReference type="Proteomes" id="UP000623129">
    <property type="component" value="Unassembled WGS sequence"/>
</dbReference>
<protein>
    <submittedName>
        <fullName evidence="6">Dihomomethionine N-hydroxylase-like protein</fullName>
    </submittedName>
</protein>
<dbReference type="PANTHER" id="PTHR47944">
    <property type="entry name" value="CYTOCHROME P450 98A9"/>
    <property type="match status" value="1"/>
</dbReference>
<evidence type="ECO:0000256" key="4">
    <source>
        <dbReference type="ARBA" id="ARBA00023002"/>
    </source>
</evidence>
<evidence type="ECO:0000256" key="2">
    <source>
        <dbReference type="ARBA" id="ARBA00022617"/>
    </source>
</evidence>
<gene>
    <name evidence="6" type="ORF">FCM35_KLT16654</name>
</gene>
<dbReference type="InterPro" id="IPR036396">
    <property type="entry name" value="Cyt_P450_sf"/>
</dbReference>
<dbReference type="GO" id="GO:0004497">
    <property type="term" value="F:monooxygenase activity"/>
    <property type="evidence" value="ECO:0007669"/>
    <property type="project" value="InterPro"/>
</dbReference>
<accession>A0A833RG64</accession>
<organism evidence="6 7">
    <name type="scientific">Carex littledalei</name>
    <dbReference type="NCBI Taxonomy" id="544730"/>
    <lineage>
        <taxon>Eukaryota</taxon>
        <taxon>Viridiplantae</taxon>
        <taxon>Streptophyta</taxon>
        <taxon>Embryophyta</taxon>
        <taxon>Tracheophyta</taxon>
        <taxon>Spermatophyta</taxon>
        <taxon>Magnoliopsida</taxon>
        <taxon>Liliopsida</taxon>
        <taxon>Poales</taxon>
        <taxon>Cyperaceae</taxon>
        <taxon>Cyperoideae</taxon>
        <taxon>Cariceae</taxon>
        <taxon>Carex</taxon>
        <taxon>Carex subgen. Euthyceras</taxon>
    </lineage>
</organism>
<evidence type="ECO:0000256" key="1">
    <source>
        <dbReference type="ARBA" id="ARBA00010617"/>
    </source>
</evidence>
<dbReference type="Gene3D" id="1.10.630.10">
    <property type="entry name" value="Cytochrome P450"/>
    <property type="match status" value="2"/>
</dbReference>
<name>A0A833RG64_9POAL</name>
<comment type="caution">
    <text evidence="6">The sequence shown here is derived from an EMBL/GenBank/DDBJ whole genome shotgun (WGS) entry which is preliminary data.</text>
</comment>
<dbReference type="GO" id="GO:0020037">
    <property type="term" value="F:heme binding"/>
    <property type="evidence" value="ECO:0007669"/>
    <property type="project" value="InterPro"/>
</dbReference>
<sequence>MMNNPNVLQEATNEIDSVVGKDRLVDECDIPQLNYLKACIRESTRLHPIVPFIPPHQAMEDTTIAGYFIPKGSHVLLSRLGILNLTTNGPFGQELFLASVDNPSYAVEWIPPEMTNNPNVLQEATNEIDSVVGKERLVDECNIPQLN</sequence>
<dbReference type="PANTHER" id="PTHR47944:SF16">
    <property type="entry name" value="CYTOCHROME P450 FAMILY 1 SUBFAMILY A POLYPEPTIDE 1"/>
    <property type="match status" value="1"/>
</dbReference>
<dbReference type="SUPFAM" id="SSF48264">
    <property type="entry name" value="Cytochrome P450"/>
    <property type="match status" value="2"/>
</dbReference>
<dbReference type="InterPro" id="IPR001128">
    <property type="entry name" value="Cyt_P450"/>
</dbReference>
<keyword evidence="5" id="KW-0408">Iron</keyword>
<evidence type="ECO:0000313" key="6">
    <source>
        <dbReference type="EMBL" id="KAF3339183.1"/>
    </source>
</evidence>
<evidence type="ECO:0000256" key="3">
    <source>
        <dbReference type="ARBA" id="ARBA00022723"/>
    </source>
</evidence>
<keyword evidence="2" id="KW-0349">Heme</keyword>
<evidence type="ECO:0000256" key="5">
    <source>
        <dbReference type="ARBA" id="ARBA00023004"/>
    </source>
</evidence>
<comment type="similarity">
    <text evidence="1">Belongs to the cytochrome P450 family.</text>
</comment>
<keyword evidence="3" id="KW-0479">Metal-binding</keyword>